<proteinExistence type="predicted"/>
<dbReference type="EMBL" id="CAVMBE010000089">
    <property type="protein sequence ID" value="CAK4033603.1"/>
    <property type="molecule type" value="Genomic_DNA"/>
</dbReference>
<comment type="caution">
    <text evidence="1">The sequence shown here is derived from an EMBL/GenBank/DDBJ whole genome shotgun (WGS) entry which is preliminary data.</text>
</comment>
<organism evidence="1 2">
    <name type="scientific">Lecanosticta acicola</name>
    <dbReference type="NCBI Taxonomy" id="111012"/>
    <lineage>
        <taxon>Eukaryota</taxon>
        <taxon>Fungi</taxon>
        <taxon>Dikarya</taxon>
        <taxon>Ascomycota</taxon>
        <taxon>Pezizomycotina</taxon>
        <taxon>Dothideomycetes</taxon>
        <taxon>Dothideomycetidae</taxon>
        <taxon>Mycosphaerellales</taxon>
        <taxon>Mycosphaerellaceae</taxon>
        <taxon>Lecanosticta</taxon>
    </lineage>
</organism>
<dbReference type="Proteomes" id="UP001296104">
    <property type="component" value="Unassembled WGS sequence"/>
</dbReference>
<protein>
    <submittedName>
        <fullName evidence="1">Uncharacterized protein</fullName>
    </submittedName>
</protein>
<sequence>MAEPDQGITFKVFDVVELLEKILLGIPASTILTEALPTCRQFKTTIDRSIKLQRELFFIRDASVGEQYAVDVQRCAVIRVSRETEQFVKDQHLHVTAVKPNGLLYNMLPLLDPVERAEESLVVADFQSLSIPRRSKLQAPSYCRMYITQPPIVKAQVTIHSKKKAYLSLVTSMSPAAFSSDTSAILLPLQRTSTGVVVAFCSSIAGCWML</sequence>
<reference evidence="1" key="1">
    <citation type="submission" date="2023-11" db="EMBL/GenBank/DDBJ databases">
        <authorList>
            <person name="Alioto T."/>
            <person name="Alioto T."/>
            <person name="Gomez Garrido J."/>
        </authorList>
    </citation>
    <scope>NUCLEOTIDE SEQUENCE</scope>
</reference>
<evidence type="ECO:0000313" key="1">
    <source>
        <dbReference type="EMBL" id="CAK4033603.1"/>
    </source>
</evidence>
<dbReference type="AlphaFoldDB" id="A0AAI8Z715"/>
<accession>A0AAI8Z715</accession>
<name>A0AAI8Z715_9PEZI</name>
<gene>
    <name evidence="1" type="ORF">LECACI_7A008761</name>
</gene>
<keyword evidence="2" id="KW-1185">Reference proteome</keyword>
<evidence type="ECO:0000313" key="2">
    <source>
        <dbReference type="Proteomes" id="UP001296104"/>
    </source>
</evidence>